<dbReference type="PANTHER" id="PTHR43808:SF27">
    <property type="entry name" value="PROTEIN ROCB"/>
    <property type="match status" value="1"/>
</dbReference>
<dbReference type="AlphaFoldDB" id="A0AA95SHD5"/>
<accession>A0AA95SHD5</accession>
<dbReference type="RefSeq" id="WP_066095919.1">
    <property type="nucleotide sequence ID" value="NZ_CP126114.1"/>
</dbReference>
<dbReference type="Pfam" id="PF01546">
    <property type="entry name" value="Peptidase_M20"/>
    <property type="match status" value="1"/>
</dbReference>
<proteinExistence type="predicted"/>
<keyword evidence="2" id="KW-1185">Reference proteome</keyword>
<dbReference type="EMBL" id="CP126114">
    <property type="protein sequence ID" value="WHY86891.1"/>
    <property type="molecule type" value="Genomic_DNA"/>
</dbReference>
<dbReference type="PANTHER" id="PTHR43808">
    <property type="entry name" value="ACETYLORNITHINE DEACETYLASE"/>
    <property type="match status" value="1"/>
</dbReference>
<sequence>MFSNLQFLETAQQAEYLTRELIKLKSYNGTNGENLKAQYLLDVIHSFPYFQQHREHAWTKPIEHYELERKNVFAFVKAANGTKKTIIFHAHIDTVGTEDFGSLQAISHDTDALQAYFAGYSADQDVKQDALSGEWLFGRGSLDMQSGIAVHLVNLLYFSRYPEELNGNLLVMFNPDEESQHVGMRSALTELKRLREEHSLEFTAAINDDFITPLYEGDENKYIYTGVAGKLLPCFYIFGREAHVGESVSTIDPTIIASALNLKIAQNLQLVEKIEGELVLPPSCLFLRDDKKSYDVQTAISSRLYFNYFVYEKTPKQVINELLGITKQICTEQTERQKNTYQQFCHVNAIPAKQLDWTIEVTSLEDYIHYLDNLNLHPNEAIQETYKKYNRADLDDRMLAFQIVEVLQNLDPEKKPRVIVFYAPPFLPSNYIEEDNPIYSKVKAELEKEALLVNERFQLKKYFPYLSDGSFMTFNGPEAEMISLKNNFPAMNQLFPLPLEAMKELSIPSINIGVYGKNGHNWTERVYKPYSFGVLPRLIRNVTKNLLAD</sequence>
<dbReference type="KEGG" id="nnv:QNH39_03175"/>
<dbReference type="InterPro" id="IPR050072">
    <property type="entry name" value="Peptidase_M20A"/>
</dbReference>
<dbReference type="SUPFAM" id="SSF53187">
    <property type="entry name" value="Zn-dependent exopeptidases"/>
    <property type="match status" value="1"/>
</dbReference>
<dbReference type="PIRSF" id="PIRSF010386">
    <property type="entry name" value="RocB"/>
    <property type="match status" value="1"/>
</dbReference>
<protein>
    <submittedName>
        <fullName evidence="1">M20/M25/M40 family metallo-hydrolase</fullName>
    </submittedName>
</protein>
<name>A0AA95SHD5_9BACI</name>
<dbReference type="InterPro" id="IPR012166">
    <property type="entry name" value="Uncharacterised_RocB"/>
</dbReference>
<organism evidence="1 2">
    <name type="scientific">Neobacillus novalis</name>
    <dbReference type="NCBI Taxonomy" id="220687"/>
    <lineage>
        <taxon>Bacteria</taxon>
        <taxon>Bacillati</taxon>
        <taxon>Bacillota</taxon>
        <taxon>Bacilli</taxon>
        <taxon>Bacillales</taxon>
        <taxon>Bacillaceae</taxon>
        <taxon>Neobacillus</taxon>
    </lineage>
</organism>
<reference evidence="1" key="1">
    <citation type="submission" date="2023-05" db="EMBL/GenBank/DDBJ databases">
        <title>Comparative genomics of Bacillaceae isolates and their secondary metabolite potential.</title>
        <authorList>
            <person name="Song L."/>
            <person name="Nielsen L.J."/>
            <person name="Mohite O."/>
            <person name="Xu X."/>
            <person name="Weber T."/>
            <person name="Kovacs A.T."/>
        </authorList>
    </citation>
    <scope>NUCLEOTIDE SEQUENCE</scope>
    <source>
        <strain evidence="1">XLM17</strain>
    </source>
</reference>
<dbReference type="Gene3D" id="3.40.630.10">
    <property type="entry name" value="Zn peptidases"/>
    <property type="match status" value="1"/>
</dbReference>
<dbReference type="Proteomes" id="UP001178288">
    <property type="component" value="Chromosome"/>
</dbReference>
<dbReference type="GO" id="GO:0016787">
    <property type="term" value="F:hydrolase activity"/>
    <property type="evidence" value="ECO:0007669"/>
    <property type="project" value="InterPro"/>
</dbReference>
<evidence type="ECO:0000313" key="2">
    <source>
        <dbReference type="Proteomes" id="UP001178288"/>
    </source>
</evidence>
<dbReference type="InterPro" id="IPR002933">
    <property type="entry name" value="Peptidase_M20"/>
</dbReference>
<evidence type="ECO:0000313" key="1">
    <source>
        <dbReference type="EMBL" id="WHY86891.1"/>
    </source>
</evidence>
<gene>
    <name evidence="1" type="ORF">QNH39_03175</name>
</gene>